<gene>
    <name evidence="1" type="ORF">JCM19241_3751</name>
</gene>
<name>A0A0B8QU12_9VIBR</name>
<proteinExistence type="predicted"/>
<reference evidence="1 2" key="2">
    <citation type="submission" date="2015-01" db="EMBL/GenBank/DDBJ databases">
        <authorList>
            <consortium name="NBRP consortium"/>
            <person name="Sawabe T."/>
            <person name="Meirelles P."/>
            <person name="Feng G."/>
            <person name="Sayaka M."/>
            <person name="Hattori M."/>
            <person name="Ohkuma M."/>
        </authorList>
    </citation>
    <scope>NUCLEOTIDE SEQUENCE [LARGE SCALE GENOMIC DNA]</scope>
    <source>
        <strain evidence="2">JCM 19241</strain>
    </source>
</reference>
<protein>
    <submittedName>
        <fullName evidence="1">Uncharacterized protein</fullName>
    </submittedName>
</protein>
<dbReference type="AlphaFoldDB" id="A0A0B8QU12"/>
<dbReference type="Proteomes" id="UP000031666">
    <property type="component" value="Unassembled WGS sequence"/>
</dbReference>
<evidence type="ECO:0000313" key="2">
    <source>
        <dbReference type="Proteomes" id="UP000031666"/>
    </source>
</evidence>
<reference evidence="1 2" key="1">
    <citation type="submission" date="2015-01" db="EMBL/GenBank/DDBJ databases">
        <title>Vibrio sp. C94 JCM 19241 whole genome shotgun sequence.</title>
        <authorList>
            <person name="Sawabe T."/>
            <person name="Meirelles P."/>
            <person name="Feng G."/>
            <person name="Sayaka M."/>
            <person name="Hattori M."/>
            <person name="Ohkuma M."/>
        </authorList>
    </citation>
    <scope>NUCLEOTIDE SEQUENCE [LARGE SCALE GENOMIC DNA]</scope>
    <source>
        <strain evidence="2">JCM 19241</strain>
    </source>
</reference>
<dbReference type="EMBL" id="BBSC01000014">
    <property type="protein sequence ID" value="GAM78413.1"/>
    <property type="molecule type" value="Genomic_DNA"/>
</dbReference>
<organism evidence="1 2">
    <name type="scientific">Vibrio ishigakensis</name>
    <dbReference type="NCBI Taxonomy" id="1481914"/>
    <lineage>
        <taxon>Bacteria</taxon>
        <taxon>Pseudomonadati</taxon>
        <taxon>Pseudomonadota</taxon>
        <taxon>Gammaproteobacteria</taxon>
        <taxon>Vibrionales</taxon>
        <taxon>Vibrionaceae</taxon>
        <taxon>Vibrio</taxon>
    </lineage>
</organism>
<dbReference type="STRING" id="1481914.JCM19241_3751"/>
<accession>A0A0B8QU12</accession>
<sequence length="49" mass="5007">MAGGTYFVTVTAPGSKTTILCLSEVTLEDIKAYKAIATNGGILAGDITE</sequence>
<comment type="caution">
    <text evidence="1">The sequence shown here is derived from an EMBL/GenBank/DDBJ whole genome shotgun (WGS) entry which is preliminary data.</text>
</comment>
<evidence type="ECO:0000313" key="1">
    <source>
        <dbReference type="EMBL" id="GAM78413.1"/>
    </source>
</evidence>